<keyword evidence="1" id="KW-1133">Transmembrane helix</keyword>
<keyword evidence="4" id="KW-1185">Reference proteome</keyword>
<dbReference type="RefSeq" id="WP_165182619.1">
    <property type="nucleotide sequence ID" value="NZ_JAAKZI010000023.1"/>
</dbReference>
<protein>
    <submittedName>
        <fullName evidence="3">NERD domain-containing protein</fullName>
    </submittedName>
</protein>
<keyword evidence="1" id="KW-0812">Transmembrane</keyword>
<dbReference type="PROSITE" id="PS50965">
    <property type="entry name" value="NERD"/>
    <property type="match status" value="1"/>
</dbReference>
<accession>A0ABX0DBU0</accession>
<evidence type="ECO:0000256" key="1">
    <source>
        <dbReference type="SAM" id="Phobius"/>
    </source>
</evidence>
<evidence type="ECO:0000313" key="3">
    <source>
        <dbReference type="EMBL" id="NGN84389.1"/>
    </source>
</evidence>
<evidence type="ECO:0000259" key="2">
    <source>
        <dbReference type="PROSITE" id="PS50965"/>
    </source>
</evidence>
<comment type="caution">
    <text evidence="3">The sequence shown here is derived from an EMBL/GenBank/DDBJ whole genome shotgun (WGS) entry which is preliminary data.</text>
</comment>
<dbReference type="Pfam" id="PF08378">
    <property type="entry name" value="NERD"/>
    <property type="match status" value="1"/>
</dbReference>
<keyword evidence="1" id="KW-0472">Membrane</keyword>
<organism evidence="3 4">
    <name type="scientific">Arthrobacter silviterrae</name>
    <dbReference type="NCBI Taxonomy" id="2026658"/>
    <lineage>
        <taxon>Bacteria</taxon>
        <taxon>Bacillati</taxon>
        <taxon>Actinomycetota</taxon>
        <taxon>Actinomycetes</taxon>
        <taxon>Micrococcales</taxon>
        <taxon>Micrococcaceae</taxon>
        <taxon>Arthrobacter</taxon>
    </lineage>
</organism>
<reference evidence="3 4" key="1">
    <citation type="submission" date="2020-02" db="EMBL/GenBank/DDBJ databases">
        <title>Genome sequence of the type strain DSM 27180 of Arthrobacter silviterrae.</title>
        <authorList>
            <person name="Gao J."/>
            <person name="Sun J."/>
        </authorList>
    </citation>
    <scope>NUCLEOTIDE SEQUENCE [LARGE SCALE GENOMIC DNA]</scope>
    <source>
        <strain evidence="3 4">DSM 27180</strain>
    </source>
</reference>
<dbReference type="Proteomes" id="UP000479226">
    <property type="component" value="Unassembled WGS sequence"/>
</dbReference>
<evidence type="ECO:0000313" key="4">
    <source>
        <dbReference type="Proteomes" id="UP000479226"/>
    </source>
</evidence>
<feature type="domain" description="NERD" evidence="2">
    <location>
        <begin position="41"/>
        <end position="152"/>
    </location>
</feature>
<name>A0ABX0DBU0_9MICC</name>
<dbReference type="EMBL" id="JAAKZI010000023">
    <property type="protein sequence ID" value="NGN84389.1"/>
    <property type="molecule type" value="Genomic_DNA"/>
</dbReference>
<proteinExistence type="predicted"/>
<dbReference type="InterPro" id="IPR011528">
    <property type="entry name" value="NERD"/>
</dbReference>
<gene>
    <name evidence="3" type="ORF">G6N77_13110</name>
</gene>
<sequence length="256" mass="27721">MPAQSVIAELLDGQSLVPPRGFMRRLFGVDPLSRETKSWYRGALGELEVARVLAGLGPEYTVLHAVPVGAGTSDIDHIVIGPTGVFTVNTKNHSGKKVWVAGRTLMVSGARQPHIRDSVFEAKRAAKLLSQAIGQPVAVTPLIVVVDPAELNVKEKPDGVEVLSSRSLLRWFSRGPRLLSAGEAQGIAAAACRPGLWHRDSPDDGDPVALMARFETLRRAVRSAYRRRIGWAFAMLAGLFVSILAAYQVYLGLLVR</sequence>
<feature type="transmembrane region" description="Helical" evidence="1">
    <location>
        <begin position="229"/>
        <end position="250"/>
    </location>
</feature>